<keyword evidence="5" id="KW-0732">Signal</keyword>
<keyword evidence="9" id="KW-1185">Reference proteome</keyword>
<evidence type="ECO:0000256" key="5">
    <source>
        <dbReference type="SAM" id="SignalP"/>
    </source>
</evidence>
<comment type="subcellular location">
    <subcellularLocation>
        <location evidence="1 4">Cell outer membrane</location>
    </subcellularLocation>
</comment>
<dbReference type="PANTHER" id="PTHR40980:SF3">
    <property type="entry name" value="TONB-DEPENDENT RECEPTOR-LIKE BETA-BARREL DOMAIN-CONTAINING PROTEIN"/>
    <property type="match status" value="1"/>
</dbReference>
<comment type="similarity">
    <text evidence="4">Belongs to the TonB-dependent receptor family.</text>
</comment>
<proteinExistence type="inferred from homology"/>
<dbReference type="Gene3D" id="2.40.170.20">
    <property type="entry name" value="TonB-dependent receptor, beta-barrel domain"/>
    <property type="match status" value="1"/>
</dbReference>
<dbReference type="InterPro" id="IPR000531">
    <property type="entry name" value="Beta-barrel_TonB"/>
</dbReference>
<feature type="domain" description="TonB-dependent receptor plug" evidence="7">
    <location>
        <begin position="62"/>
        <end position="169"/>
    </location>
</feature>
<dbReference type="RefSeq" id="WP_035016277.1">
    <property type="nucleotide sequence ID" value="NZ_ARZY01000047.1"/>
</dbReference>
<keyword evidence="3" id="KW-0998">Cell outer membrane</keyword>
<dbReference type="SUPFAM" id="SSF56935">
    <property type="entry name" value="Porins"/>
    <property type="match status" value="1"/>
</dbReference>
<reference evidence="8 9" key="1">
    <citation type="journal article" date="2014" name="Genome Announc.">
        <title>Draft Genome Sequence of the Agar-Degrading Bacterium Catenovulum sp. Strain DS-2, Isolated from Intestines of Haliotis diversicolor.</title>
        <authorList>
            <person name="Shan D."/>
            <person name="Li X."/>
            <person name="Gu Z."/>
            <person name="Wei G."/>
            <person name="Gao Z."/>
            <person name="Shao Z."/>
        </authorList>
    </citation>
    <scope>NUCLEOTIDE SEQUENCE [LARGE SCALE GENOMIC DNA]</scope>
    <source>
        <strain evidence="8 9">DS-2</strain>
    </source>
</reference>
<dbReference type="InterPro" id="IPR010104">
    <property type="entry name" value="TonB_rcpt_bac"/>
</dbReference>
<dbReference type="InterPro" id="IPR012910">
    <property type="entry name" value="Plug_dom"/>
</dbReference>
<keyword evidence="4" id="KW-0798">TonB box</keyword>
<dbReference type="eggNOG" id="COG4771">
    <property type="taxonomic scope" value="Bacteria"/>
</dbReference>
<dbReference type="GO" id="GO:0009279">
    <property type="term" value="C:cell outer membrane"/>
    <property type="evidence" value="ECO:0007669"/>
    <property type="project" value="UniProtKB-SubCell"/>
</dbReference>
<dbReference type="Pfam" id="PF07715">
    <property type="entry name" value="Plug"/>
    <property type="match status" value="1"/>
</dbReference>
<dbReference type="Pfam" id="PF00593">
    <property type="entry name" value="TonB_dep_Rec_b-barrel"/>
    <property type="match status" value="1"/>
</dbReference>
<evidence type="ECO:0000256" key="4">
    <source>
        <dbReference type="RuleBase" id="RU003357"/>
    </source>
</evidence>
<gene>
    <name evidence="8" type="ORF">DS2_17542</name>
</gene>
<evidence type="ECO:0000313" key="8">
    <source>
        <dbReference type="EMBL" id="EWH08428.1"/>
    </source>
</evidence>
<keyword evidence="2 4" id="KW-0472">Membrane</keyword>
<sequence>MSTHTKTQHLFQRTTLSALIALACTPAFAQDAATNSEEEVEVISIVSSIRGNLQSAINEKKLAPTIVDGISADDIGTLPALDMGEALQAVPGVQLNREGSRRESSVNLRGLPSGFVLTTANGVSIATPTREASPYGAANPFGAYNPAVFNGITVQKSLTADMVEGGIAGTVNQKVKSPLQRKSSLRMQIGGRYEELADSIDPEVSISGSTHLIDDVLAVSGTLSFSQQTFRQDVIRINAYDSLKAANFAPDGTAEEQSAAYNSWLSENNLHEDSTILFPGEYRQQSEVNKGDRFSFSGGIEYKPTENLKLGFTSIITERNLDEARLEQLEMRLDQSSVKVIPTLDKYPLRATGEKNNAGQETYVLSGVDFERPRYYFDNRKDEQLQDAAAYMFDAEWTHDMWTVDANLTLSEATNRRTEVLLSNRTNTPASIKGSVYTGEGEIENFYFNMTGADQAMDFDNAVWEPKNQVANTATTKNAADGLYLLITGNYEQVAHTNDSFKLDFTRQFDEGFLKNVKFGYRFADVFQDSTYAKGSSVGVNPTGIMTSDRITDPAYVSEEAFFGGLTDGFVSADEGWRSFDFDSMNRDLKNSIKIEDIAPAGNGETAKYTPTGYIQRGGRQADGFIYSSGLKTNALYGMANFEFELFGPMLLNGNIGGRYIESETEAKAPDVGGEDINNLPLAVFKNEYNHFLPSVNLSTNLDDDENVIVRFAYNKNIARPDLRSASPSSKFSYIQGVGATVQLPGSNIKPFEADSYDLSLEWYNREGSAITLALFKKEISNLFDTQDLCEASALAGTGVDLGNLSVQNDGKCITDGNDNLSDPDLLVAGDAVNMSGIVNIADTISIKGMEISIQQNLDFLPFPWNGLGGVINYSQTQQDDNDANRIPGISDKSYNAIAYYEQDSFGVRLAYNYRTAYDLRTSGTANGFADRSVAAAGRLDASAYYKITKDLQINFKAYNLTENLYEEYQTHEWMPRATKYSGKVFTFGIKYNFL</sequence>
<feature type="signal peptide" evidence="5">
    <location>
        <begin position="1"/>
        <end position="29"/>
    </location>
</feature>
<evidence type="ECO:0000259" key="6">
    <source>
        <dbReference type="Pfam" id="PF00593"/>
    </source>
</evidence>
<evidence type="ECO:0000313" key="9">
    <source>
        <dbReference type="Proteomes" id="UP000019276"/>
    </source>
</evidence>
<dbReference type="PANTHER" id="PTHR40980">
    <property type="entry name" value="PLUG DOMAIN-CONTAINING PROTEIN"/>
    <property type="match status" value="1"/>
</dbReference>
<accession>W7QJW8</accession>
<organism evidence="8 9">
    <name type="scientific">Catenovulum agarivorans DS-2</name>
    <dbReference type="NCBI Taxonomy" id="1328313"/>
    <lineage>
        <taxon>Bacteria</taxon>
        <taxon>Pseudomonadati</taxon>
        <taxon>Pseudomonadota</taxon>
        <taxon>Gammaproteobacteria</taxon>
        <taxon>Alteromonadales</taxon>
        <taxon>Alteromonadaceae</taxon>
        <taxon>Catenovulum</taxon>
    </lineage>
</organism>
<feature type="domain" description="TonB-dependent receptor-like beta-barrel" evidence="6">
    <location>
        <begin position="489"/>
        <end position="961"/>
    </location>
</feature>
<dbReference type="InterPro" id="IPR037066">
    <property type="entry name" value="Plug_dom_sf"/>
</dbReference>
<dbReference type="Proteomes" id="UP000019276">
    <property type="component" value="Unassembled WGS sequence"/>
</dbReference>
<dbReference type="PATRIC" id="fig|1328313.3.peg.3587"/>
<feature type="chain" id="PRO_5004898302" evidence="5">
    <location>
        <begin position="30"/>
        <end position="995"/>
    </location>
</feature>
<comment type="caution">
    <text evidence="8">The sequence shown here is derived from an EMBL/GenBank/DDBJ whole genome shotgun (WGS) entry which is preliminary data.</text>
</comment>
<dbReference type="STRING" id="1328313.DS2_17542"/>
<dbReference type="AlphaFoldDB" id="W7QJW8"/>
<dbReference type="eggNOG" id="COG1629">
    <property type="taxonomic scope" value="Bacteria"/>
</dbReference>
<dbReference type="PROSITE" id="PS51257">
    <property type="entry name" value="PROKAR_LIPOPROTEIN"/>
    <property type="match status" value="1"/>
</dbReference>
<dbReference type="InterPro" id="IPR036942">
    <property type="entry name" value="Beta-barrel_TonB_sf"/>
</dbReference>
<protein>
    <submittedName>
        <fullName evidence="8">Rhodanese-like protein</fullName>
    </submittedName>
</protein>
<dbReference type="OrthoDB" id="8728606at2"/>
<evidence type="ECO:0000256" key="1">
    <source>
        <dbReference type="ARBA" id="ARBA00004442"/>
    </source>
</evidence>
<dbReference type="EMBL" id="ARZY01000047">
    <property type="protein sequence ID" value="EWH08428.1"/>
    <property type="molecule type" value="Genomic_DNA"/>
</dbReference>
<evidence type="ECO:0000256" key="2">
    <source>
        <dbReference type="ARBA" id="ARBA00023136"/>
    </source>
</evidence>
<evidence type="ECO:0000259" key="7">
    <source>
        <dbReference type="Pfam" id="PF07715"/>
    </source>
</evidence>
<dbReference type="NCBIfam" id="TIGR01782">
    <property type="entry name" value="TonB-Xanth-Caul"/>
    <property type="match status" value="1"/>
</dbReference>
<name>W7QJW8_9ALTE</name>
<evidence type="ECO:0000256" key="3">
    <source>
        <dbReference type="ARBA" id="ARBA00023237"/>
    </source>
</evidence>
<dbReference type="Gene3D" id="2.170.130.10">
    <property type="entry name" value="TonB-dependent receptor, plug domain"/>
    <property type="match status" value="1"/>
</dbReference>